<evidence type="ECO:0000313" key="2">
    <source>
        <dbReference type="EMBL" id="KIM42893.1"/>
    </source>
</evidence>
<dbReference type="HOGENOM" id="CLU_381317_0_0_1"/>
<protein>
    <recommendedName>
        <fullName evidence="4">Protein kinase domain-containing protein</fullName>
    </recommendedName>
</protein>
<feature type="region of interest" description="Disordered" evidence="1">
    <location>
        <begin position="687"/>
        <end position="713"/>
    </location>
</feature>
<dbReference type="EMBL" id="KN831777">
    <property type="protein sequence ID" value="KIM42893.1"/>
    <property type="molecule type" value="Genomic_DNA"/>
</dbReference>
<evidence type="ECO:0000313" key="3">
    <source>
        <dbReference type="Proteomes" id="UP000053424"/>
    </source>
</evidence>
<dbReference type="Proteomes" id="UP000053424">
    <property type="component" value="Unassembled WGS sequence"/>
</dbReference>
<dbReference type="OrthoDB" id="2931579at2759"/>
<accession>A0A0C2XZ23</accession>
<organism evidence="2 3">
    <name type="scientific">Hebeloma cylindrosporum</name>
    <dbReference type="NCBI Taxonomy" id="76867"/>
    <lineage>
        <taxon>Eukaryota</taxon>
        <taxon>Fungi</taxon>
        <taxon>Dikarya</taxon>
        <taxon>Basidiomycota</taxon>
        <taxon>Agaricomycotina</taxon>
        <taxon>Agaricomycetes</taxon>
        <taxon>Agaricomycetidae</taxon>
        <taxon>Agaricales</taxon>
        <taxon>Agaricineae</taxon>
        <taxon>Hymenogastraceae</taxon>
        <taxon>Hebeloma</taxon>
    </lineage>
</organism>
<gene>
    <name evidence="2" type="ORF">M413DRAFT_125354</name>
</gene>
<reference evidence="3" key="2">
    <citation type="submission" date="2015-01" db="EMBL/GenBank/DDBJ databases">
        <title>Evolutionary Origins and Diversification of the Mycorrhizal Mutualists.</title>
        <authorList>
            <consortium name="DOE Joint Genome Institute"/>
            <consortium name="Mycorrhizal Genomics Consortium"/>
            <person name="Kohler A."/>
            <person name="Kuo A."/>
            <person name="Nagy L.G."/>
            <person name="Floudas D."/>
            <person name="Copeland A."/>
            <person name="Barry K.W."/>
            <person name="Cichocki N."/>
            <person name="Veneault-Fourrey C."/>
            <person name="LaButti K."/>
            <person name="Lindquist E.A."/>
            <person name="Lipzen A."/>
            <person name="Lundell T."/>
            <person name="Morin E."/>
            <person name="Murat C."/>
            <person name="Riley R."/>
            <person name="Ohm R."/>
            <person name="Sun H."/>
            <person name="Tunlid A."/>
            <person name="Henrissat B."/>
            <person name="Grigoriev I.V."/>
            <person name="Hibbett D.S."/>
            <person name="Martin F."/>
        </authorList>
    </citation>
    <scope>NUCLEOTIDE SEQUENCE [LARGE SCALE GENOMIC DNA]</scope>
    <source>
        <strain evidence="3">h7</strain>
    </source>
</reference>
<name>A0A0C2XZ23_HEBCY</name>
<reference evidence="2 3" key="1">
    <citation type="submission" date="2014-04" db="EMBL/GenBank/DDBJ databases">
        <authorList>
            <consortium name="DOE Joint Genome Institute"/>
            <person name="Kuo A."/>
            <person name="Gay G."/>
            <person name="Dore J."/>
            <person name="Kohler A."/>
            <person name="Nagy L.G."/>
            <person name="Floudas D."/>
            <person name="Copeland A."/>
            <person name="Barry K.W."/>
            <person name="Cichocki N."/>
            <person name="Veneault-Fourrey C."/>
            <person name="LaButti K."/>
            <person name="Lindquist E.A."/>
            <person name="Lipzen A."/>
            <person name="Lundell T."/>
            <person name="Morin E."/>
            <person name="Murat C."/>
            <person name="Sun H."/>
            <person name="Tunlid A."/>
            <person name="Henrissat B."/>
            <person name="Grigoriev I.V."/>
            <person name="Hibbett D.S."/>
            <person name="Martin F."/>
            <person name="Nordberg H.P."/>
            <person name="Cantor M.N."/>
            <person name="Hua S.X."/>
        </authorList>
    </citation>
    <scope>NUCLEOTIDE SEQUENCE [LARGE SCALE GENOMIC DNA]</scope>
    <source>
        <strain evidence="3">h7</strain>
    </source>
</reference>
<feature type="region of interest" description="Disordered" evidence="1">
    <location>
        <begin position="291"/>
        <end position="314"/>
    </location>
</feature>
<sequence>MSKPLPQSPGIVTPVSTPNHAGTTVLQPVNPGAKVGLVDFSSHILPHLSVPNAHTNSVYTRPPHYYDMHLHESLRLKKIVFLDNLPQGFADTFDQSVQGLPAGAHQWKKKPKFDISSIPIIKNESHITRFYRSQLGGVYGSAASGLRFKKSWEDVFIWSTTPAGSVDRNEAIADGFLSINDDPAVLSRLSKEDQESVQLIDQYGLTNFAVWEFKSLVCGPHVMKDIPKLEGSFPWKTCVERLEDDEASSRCKYTNHRIDGRLIVTGRRTGPDASQVSQLINACQFQSGSKRKDRSVSVDDLGGPSNRPRLLDPSGPPQAIIIFPEHARDLIQQGWTEAVIDDATYIIFRAGNEEYIGIRHRGQQTLYLSRCITVSAQKNPTHGKINAALFMLSFDDAANRARQIKCALSPDLKMEIPIWNLIIDKQPELLFLTRPESEDERKARLSDRKTQLEKRDEKDERLADLAMQCKAISLRLHGSLPASSARNRNTWILQRTGNLDPISKNHNGLFIDFERPLSGSERVFCAYLGHTHWGYHSEPLVIKLARTAKQRTELMAEYEQNTKLASRGVKSVVQVYGIFQCTVRSLDEPMFLLMSYGGEALANRGPAYGKKVTTHKLNYRDTYREALCSFRDAKFAHNNITESHVLMDVPKERVTFISIAASIYREDYPKNMDDSWFQQMQNQDHDSVESMLSLEESQNPLEDEPDASTDASTGASCAWDQLLGGEVNGQCVAGSKYLLDIR</sequence>
<evidence type="ECO:0008006" key="4">
    <source>
        <dbReference type="Google" id="ProtNLM"/>
    </source>
</evidence>
<keyword evidence="3" id="KW-1185">Reference proteome</keyword>
<proteinExistence type="predicted"/>
<evidence type="ECO:0000256" key="1">
    <source>
        <dbReference type="SAM" id="MobiDB-lite"/>
    </source>
</evidence>
<dbReference type="AlphaFoldDB" id="A0A0C2XZ23"/>